<feature type="region of interest" description="Disordered" evidence="2">
    <location>
        <begin position="142"/>
        <end position="164"/>
    </location>
</feature>
<dbReference type="EMBL" id="AP014927">
    <property type="protein sequence ID" value="BAS04971.1"/>
    <property type="molecule type" value="Genomic_DNA"/>
</dbReference>
<accession>A0A0K2QRI3</accession>
<keyword evidence="5" id="KW-1185">Reference proteome</keyword>
<evidence type="ECO:0000256" key="2">
    <source>
        <dbReference type="SAM" id="MobiDB-lite"/>
    </source>
</evidence>
<keyword evidence="3" id="KW-0812">Transmembrane</keyword>
<evidence type="ECO:0000313" key="5">
    <source>
        <dbReference type="Proteomes" id="UP000202583"/>
    </source>
</evidence>
<dbReference type="OrthoDB" id="29630at10239"/>
<organism evidence="4 5">
    <name type="scientific">Ralstonia phage RSF1</name>
    <dbReference type="NCBI Taxonomy" id="1689679"/>
    <lineage>
        <taxon>Viruses</taxon>
        <taxon>Duplodnaviria</taxon>
        <taxon>Heunggongvirae</taxon>
        <taxon>Uroviricota</taxon>
        <taxon>Caudoviricetes</taxon>
        <taxon>Chimalliviridae</taxon>
        <taxon>Chiangmaivirus</taxon>
        <taxon>Chiangmaivirus RSF1</taxon>
    </lineage>
</organism>
<evidence type="ECO:0000256" key="1">
    <source>
        <dbReference type="SAM" id="Coils"/>
    </source>
</evidence>
<dbReference type="Pfam" id="PF12699">
    <property type="entry name" value="phiKZ_IP"/>
    <property type="match status" value="1"/>
</dbReference>
<feature type="transmembrane region" description="Helical" evidence="3">
    <location>
        <begin position="398"/>
        <end position="423"/>
    </location>
</feature>
<keyword evidence="3" id="KW-0472">Membrane</keyword>
<dbReference type="GeneID" id="26634640"/>
<sequence>MSTLTYADDLEMDLQAYAHDNEKVETAVQSLESLVYTQDLMADGDKGLDETAYKLVQHSVESFLRLGRIGGAPYKAMPDLQSFKTHDLSHAALEGFGEGVKNVFMSIINSIKKAFQWVWGLIKRIFTRNKDAEEKVGELKQKAEEVKDAAEKRTDEEKKSAPYPVGPHGYFEKCDLSKPEILKNITTNHGIMNATYLAQIGSEMVKVFTAQGELNKSAKESIIGEKIESKPMPIAFHETHDGRILAATRGKNGNVKVYASEEFGDNTYVTIQMAEPPKYDPKSRDAMKENLRWVDQLRVSKTKVEGVINLNKYAVLDGDAANPDKLIENIQFLNQQREKLADKMRQYQADKEAFIKAVEAKIKKHGANLFSSKEKKTERDVMMYDLKFFQKTMDQPALMYYGLVDGVVNAFINLTTYVLAFNMKNGNQVELKKHGH</sequence>
<dbReference type="InterPro" id="IPR024413">
    <property type="entry name" value="Phage_phiKZ_Orf92_int-head"/>
</dbReference>
<keyword evidence="3" id="KW-1133">Transmembrane helix</keyword>
<dbReference type="KEGG" id="vg:26634640"/>
<feature type="coiled-coil region" evidence="1">
    <location>
        <begin position="330"/>
        <end position="357"/>
    </location>
</feature>
<evidence type="ECO:0000256" key="3">
    <source>
        <dbReference type="SAM" id="Phobius"/>
    </source>
</evidence>
<feature type="compositionally biased region" description="Basic and acidic residues" evidence="2">
    <location>
        <begin position="142"/>
        <end position="160"/>
    </location>
</feature>
<evidence type="ECO:0000313" key="4">
    <source>
        <dbReference type="EMBL" id="BAS04971.1"/>
    </source>
</evidence>
<dbReference type="RefSeq" id="YP_009207983.1">
    <property type="nucleotide sequence ID" value="NC_028899.1"/>
</dbReference>
<reference evidence="4 5" key="1">
    <citation type="submission" date="2015-07" db="EMBL/GenBank/DDBJ databases">
        <title>Two Asian jumbo phage RSL2 and RSF1 infecting the phytopathogen Ralstonia solanacearum share common features related to the phi-KZ-like phages.</title>
        <authorList>
            <person name="Kawasaki T."/>
            <person name="Fujie M."/>
            <person name="Chatchawankanphanich O."/>
            <person name="Ogata H."/>
            <person name="Yamada T."/>
        </authorList>
    </citation>
    <scope>NUCLEOTIDE SEQUENCE [LARGE SCALE GENOMIC DNA]</scope>
    <source>
        <strain evidence="4 5">RSF1</strain>
    </source>
</reference>
<dbReference type="Proteomes" id="UP000202583">
    <property type="component" value="Segment"/>
</dbReference>
<proteinExistence type="predicted"/>
<protein>
    <submittedName>
        <fullName evidence="4">Uncharacterized protein</fullName>
    </submittedName>
</protein>
<name>A0A0K2QRI3_9CAUD</name>
<keyword evidence="1" id="KW-0175">Coiled coil</keyword>